<sequence length="60" mass="6551">MDGRDGRIGVVMGHEGPYVQLRPPGGGKEWDCPPYALRAAASSALLTARVKELNWKSRMP</sequence>
<accession>A0ABW7RET5</accession>
<name>A0ABW7RET5_9ACTN</name>
<dbReference type="RefSeq" id="WP_367437873.1">
    <property type="nucleotide sequence ID" value="NZ_CP108413.1"/>
</dbReference>
<protein>
    <submittedName>
        <fullName evidence="1">Uncharacterized protein</fullName>
    </submittedName>
</protein>
<evidence type="ECO:0000313" key="1">
    <source>
        <dbReference type="EMBL" id="MFH8584860.1"/>
    </source>
</evidence>
<reference evidence="1 2" key="1">
    <citation type="submission" date="2024-10" db="EMBL/GenBank/DDBJ databases">
        <title>The Natural Products Discovery Center: Release of the First 8490 Sequenced Strains for Exploring Actinobacteria Biosynthetic Diversity.</title>
        <authorList>
            <person name="Kalkreuter E."/>
            <person name="Kautsar S.A."/>
            <person name="Yang D."/>
            <person name="Bader C.D."/>
            <person name="Teijaro C.N."/>
            <person name="Fluegel L."/>
            <person name="Davis C.M."/>
            <person name="Simpson J.R."/>
            <person name="Lauterbach L."/>
            <person name="Steele A.D."/>
            <person name="Gui C."/>
            <person name="Meng S."/>
            <person name="Li G."/>
            <person name="Viehrig K."/>
            <person name="Ye F."/>
            <person name="Su P."/>
            <person name="Kiefer A.F."/>
            <person name="Nichols A."/>
            <person name="Cepeda A.J."/>
            <person name="Yan W."/>
            <person name="Fan B."/>
            <person name="Jiang Y."/>
            <person name="Adhikari A."/>
            <person name="Zheng C.-J."/>
            <person name="Schuster L."/>
            <person name="Cowan T.M."/>
            <person name="Smanski M.J."/>
            <person name="Chevrette M.G."/>
            <person name="De Carvalho L.P.S."/>
            <person name="Shen B."/>
        </authorList>
    </citation>
    <scope>NUCLEOTIDE SEQUENCE [LARGE SCALE GENOMIC DNA]</scope>
    <source>
        <strain evidence="1 2">NPDC018013</strain>
    </source>
</reference>
<organism evidence="1 2">
    <name type="scientific">Streptomyces celluloflavus</name>
    <dbReference type="NCBI Taxonomy" id="58344"/>
    <lineage>
        <taxon>Bacteria</taxon>
        <taxon>Bacillati</taxon>
        <taxon>Actinomycetota</taxon>
        <taxon>Actinomycetes</taxon>
        <taxon>Kitasatosporales</taxon>
        <taxon>Streptomycetaceae</taxon>
        <taxon>Streptomyces</taxon>
    </lineage>
</organism>
<keyword evidence="2" id="KW-1185">Reference proteome</keyword>
<dbReference type="EMBL" id="JBIRGH010000005">
    <property type="protein sequence ID" value="MFH8584860.1"/>
    <property type="molecule type" value="Genomic_DNA"/>
</dbReference>
<gene>
    <name evidence="1" type="ORF">ACH4GP_10750</name>
</gene>
<dbReference type="Proteomes" id="UP001610990">
    <property type="component" value="Unassembled WGS sequence"/>
</dbReference>
<comment type="caution">
    <text evidence="1">The sequence shown here is derived from an EMBL/GenBank/DDBJ whole genome shotgun (WGS) entry which is preliminary data.</text>
</comment>
<proteinExistence type="predicted"/>
<evidence type="ECO:0000313" key="2">
    <source>
        <dbReference type="Proteomes" id="UP001610990"/>
    </source>
</evidence>